<proteinExistence type="predicted"/>
<dbReference type="Proteomes" id="UP000681722">
    <property type="component" value="Unassembled WGS sequence"/>
</dbReference>
<sequence length="182" mass="21689">MKVARLHMKHIEQLMSTVKNDLNLKVVFLVRDPRGIYSSRKAMDWCVNTPCIDVQNLCNEMRVDLKVFRRLKQSNPNQFNLIKYEDLSSNPERETRILFKQLQIPYTKTVQRFLETHTSEKIHSNDVDNPYSTKRNSRVTAFQWRNRLNITEINQIQNLCEDVLFELNYDNSTTLLNNRIKL</sequence>
<dbReference type="PANTHER" id="PTHR10704:SF44">
    <property type="entry name" value="LD35051P-RELATED"/>
    <property type="match status" value="1"/>
</dbReference>
<dbReference type="InterPro" id="IPR000863">
    <property type="entry name" value="Sulfotransferase_dom"/>
</dbReference>
<evidence type="ECO:0000313" key="3">
    <source>
        <dbReference type="EMBL" id="CAF3999855.1"/>
    </source>
</evidence>
<dbReference type="GO" id="GO:0006790">
    <property type="term" value="P:sulfur compound metabolic process"/>
    <property type="evidence" value="ECO:0007669"/>
    <property type="project" value="TreeGrafter"/>
</dbReference>
<dbReference type="Pfam" id="PF00685">
    <property type="entry name" value="Sulfotransfer_1"/>
    <property type="match status" value="1"/>
</dbReference>
<evidence type="ECO:0000259" key="1">
    <source>
        <dbReference type="Pfam" id="PF00685"/>
    </source>
</evidence>
<gene>
    <name evidence="2" type="ORF">GPM918_LOCUS25494</name>
    <name evidence="3" type="ORF">SRO942_LOCUS25500</name>
</gene>
<dbReference type="PANTHER" id="PTHR10704">
    <property type="entry name" value="CARBOHYDRATE SULFOTRANSFERASE"/>
    <property type="match status" value="1"/>
</dbReference>
<feature type="domain" description="Sulfotransferase" evidence="1">
    <location>
        <begin position="20"/>
        <end position="163"/>
    </location>
</feature>
<protein>
    <recommendedName>
        <fullName evidence="1">Sulfotransferase domain-containing protein</fullName>
    </recommendedName>
</protein>
<evidence type="ECO:0000313" key="4">
    <source>
        <dbReference type="Proteomes" id="UP000663829"/>
    </source>
</evidence>
<dbReference type="GO" id="GO:0001517">
    <property type="term" value="F:N-acetylglucosamine 6-O-sulfotransferase activity"/>
    <property type="evidence" value="ECO:0007669"/>
    <property type="project" value="TreeGrafter"/>
</dbReference>
<dbReference type="OrthoDB" id="6138663at2759"/>
<dbReference type="GO" id="GO:0006044">
    <property type="term" value="P:N-acetylglucosamine metabolic process"/>
    <property type="evidence" value="ECO:0007669"/>
    <property type="project" value="TreeGrafter"/>
</dbReference>
<accession>A0A814Z378</accession>
<dbReference type="EMBL" id="CAJOBC010009922">
    <property type="protein sequence ID" value="CAF3999855.1"/>
    <property type="molecule type" value="Genomic_DNA"/>
</dbReference>
<dbReference type="SUPFAM" id="SSF52540">
    <property type="entry name" value="P-loop containing nucleoside triphosphate hydrolases"/>
    <property type="match status" value="1"/>
</dbReference>
<dbReference type="InterPro" id="IPR051135">
    <property type="entry name" value="Gal/GlcNAc/GalNAc_ST"/>
</dbReference>
<comment type="caution">
    <text evidence="2">The sequence shown here is derived from an EMBL/GenBank/DDBJ whole genome shotgun (WGS) entry which is preliminary data.</text>
</comment>
<organism evidence="2 4">
    <name type="scientific">Didymodactylos carnosus</name>
    <dbReference type="NCBI Taxonomy" id="1234261"/>
    <lineage>
        <taxon>Eukaryota</taxon>
        <taxon>Metazoa</taxon>
        <taxon>Spiralia</taxon>
        <taxon>Gnathifera</taxon>
        <taxon>Rotifera</taxon>
        <taxon>Eurotatoria</taxon>
        <taxon>Bdelloidea</taxon>
        <taxon>Philodinida</taxon>
        <taxon>Philodinidae</taxon>
        <taxon>Didymodactylos</taxon>
    </lineage>
</organism>
<keyword evidence="4" id="KW-1185">Reference proteome</keyword>
<reference evidence="2" key="1">
    <citation type="submission" date="2021-02" db="EMBL/GenBank/DDBJ databases">
        <authorList>
            <person name="Nowell W R."/>
        </authorList>
    </citation>
    <scope>NUCLEOTIDE SEQUENCE</scope>
</reference>
<dbReference type="Gene3D" id="3.40.50.300">
    <property type="entry name" value="P-loop containing nucleotide triphosphate hydrolases"/>
    <property type="match status" value="1"/>
</dbReference>
<evidence type="ECO:0000313" key="2">
    <source>
        <dbReference type="EMBL" id="CAF1237556.1"/>
    </source>
</evidence>
<dbReference type="AlphaFoldDB" id="A0A814Z378"/>
<name>A0A814Z378_9BILA</name>
<dbReference type="Proteomes" id="UP000663829">
    <property type="component" value="Unassembled WGS sequence"/>
</dbReference>
<dbReference type="EMBL" id="CAJNOQ010009917">
    <property type="protein sequence ID" value="CAF1237556.1"/>
    <property type="molecule type" value="Genomic_DNA"/>
</dbReference>
<dbReference type="InterPro" id="IPR027417">
    <property type="entry name" value="P-loop_NTPase"/>
</dbReference>